<feature type="transmembrane region" description="Helical" evidence="8">
    <location>
        <begin position="373"/>
        <end position="396"/>
    </location>
</feature>
<evidence type="ECO:0000313" key="10">
    <source>
        <dbReference type="EMBL" id="AQU64918.1"/>
    </source>
</evidence>
<keyword evidence="5 8" id="KW-1133">Transmembrane helix</keyword>
<organism evidence="10 11">
    <name type="scientific">Streptomyces niveus</name>
    <name type="common">Streptomyces spheroides</name>
    <dbReference type="NCBI Taxonomy" id="193462"/>
    <lineage>
        <taxon>Bacteria</taxon>
        <taxon>Bacillati</taxon>
        <taxon>Actinomycetota</taxon>
        <taxon>Actinomycetes</taxon>
        <taxon>Kitasatosporales</taxon>
        <taxon>Streptomycetaceae</taxon>
        <taxon>Streptomyces</taxon>
    </lineage>
</organism>
<feature type="transmembrane region" description="Helical" evidence="8">
    <location>
        <begin position="304"/>
        <end position="323"/>
    </location>
</feature>
<evidence type="ECO:0000256" key="4">
    <source>
        <dbReference type="ARBA" id="ARBA00022692"/>
    </source>
</evidence>
<feature type="transmembrane region" description="Helical" evidence="8">
    <location>
        <begin position="247"/>
        <end position="270"/>
    </location>
</feature>
<dbReference type="EMBL" id="CP018047">
    <property type="protein sequence ID" value="AQU64918.1"/>
    <property type="molecule type" value="Genomic_DNA"/>
</dbReference>
<evidence type="ECO:0000256" key="5">
    <source>
        <dbReference type="ARBA" id="ARBA00022989"/>
    </source>
</evidence>
<dbReference type="InterPro" id="IPR036259">
    <property type="entry name" value="MFS_trans_sf"/>
</dbReference>
<feature type="transmembrane region" description="Helical" evidence="8">
    <location>
        <begin position="277"/>
        <end position="298"/>
    </location>
</feature>
<gene>
    <name evidence="10" type="ORF">BBN63_00175</name>
</gene>
<evidence type="ECO:0000259" key="9">
    <source>
        <dbReference type="PROSITE" id="PS50850"/>
    </source>
</evidence>
<dbReference type="GO" id="GO:0005886">
    <property type="term" value="C:plasma membrane"/>
    <property type="evidence" value="ECO:0007669"/>
    <property type="project" value="UniProtKB-SubCell"/>
</dbReference>
<proteinExistence type="predicted"/>
<reference evidence="10 11" key="1">
    <citation type="submission" date="2016-11" db="EMBL/GenBank/DDBJ databases">
        <title>Complete genome sequence of Streptomyces niveus SCSIO 3406.</title>
        <authorList>
            <person name="Zhu Q."/>
            <person name="Cheng W."/>
            <person name="Song Y."/>
            <person name="Li Q."/>
            <person name="Ju J."/>
        </authorList>
    </citation>
    <scope>NUCLEOTIDE SEQUENCE [LARGE SCALE GENOMIC DNA]</scope>
    <source>
        <strain evidence="10 11">SCSIO 3406</strain>
    </source>
</reference>
<feature type="transmembrane region" description="Helical" evidence="8">
    <location>
        <begin position="21"/>
        <end position="45"/>
    </location>
</feature>
<dbReference type="InterPro" id="IPR050171">
    <property type="entry name" value="MFS_Transporters"/>
</dbReference>
<keyword evidence="3" id="KW-1003">Cell membrane</keyword>
<feature type="domain" description="Major facilitator superfamily (MFS) profile" evidence="9">
    <location>
        <begin position="20"/>
        <end position="401"/>
    </location>
</feature>
<dbReference type="PANTHER" id="PTHR23517">
    <property type="entry name" value="RESISTANCE PROTEIN MDTM, PUTATIVE-RELATED-RELATED"/>
    <property type="match status" value="1"/>
</dbReference>
<feature type="region of interest" description="Disordered" evidence="7">
    <location>
        <begin position="402"/>
        <end position="428"/>
    </location>
</feature>
<dbReference type="PANTHER" id="PTHR23517:SF2">
    <property type="entry name" value="MULTIDRUG RESISTANCE PROTEIN MDTH"/>
    <property type="match status" value="1"/>
</dbReference>
<dbReference type="SUPFAM" id="SSF103473">
    <property type="entry name" value="MFS general substrate transporter"/>
    <property type="match status" value="1"/>
</dbReference>
<dbReference type="PROSITE" id="PS50850">
    <property type="entry name" value="MFS"/>
    <property type="match status" value="1"/>
</dbReference>
<keyword evidence="4 8" id="KW-0812">Transmembrane</keyword>
<evidence type="ECO:0000256" key="8">
    <source>
        <dbReference type="SAM" id="Phobius"/>
    </source>
</evidence>
<dbReference type="AlphaFoldDB" id="A0A1U9QKW9"/>
<feature type="compositionally biased region" description="Acidic residues" evidence="7">
    <location>
        <begin position="419"/>
        <end position="428"/>
    </location>
</feature>
<dbReference type="InterPro" id="IPR020846">
    <property type="entry name" value="MFS_dom"/>
</dbReference>
<keyword evidence="2" id="KW-0813">Transport</keyword>
<keyword evidence="6 8" id="KW-0472">Membrane</keyword>
<comment type="subcellular location">
    <subcellularLocation>
        <location evidence="1">Cell membrane</location>
        <topology evidence="1">Multi-pass membrane protein</topology>
    </subcellularLocation>
</comment>
<evidence type="ECO:0000256" key="3">
    <source>
        <dbReference type="ARBA" id="ARBA00022475"/>
    </source>
</evidence>
<protein>
    <recommendedName>
        <fullName evidence="9">Major facilitator superfamily (MFS) profile domain-containing protein</fullName>
    </recommendedName>
</protein>
<dbReference type="InterPro" id="IPR011701">
    <property type="entry name" value="MFS"/>
</dbReference>
<sequence length="428" mass="45606">MPMADAGIRSFKKIGQLPPNFRLLLVASFLIPLGGFMVMPFMSFFLHDRLKMDMGTVGIIIAVASFVQMSGGVVGGIVADRYGLKRTMVLALTVRTTSFLLFVATFATPALSVPALLLSSVGVALYLPANKAYVVRDCDEERRPLFLSLNNSALNGGMALGPLISGLFIMNAPTVVFVAATGIFATVTLLHIRALPADERQTHEPASRQRGGSMKGLFIPPVITAAFGFYIYMFFQNYMSVYTVDRYPPMVFGLLLLINGVLVIVLQPLLSRWIDALNYPAAIALSFAAFAAGLLLIAQAGLPAVVLGVVLISLGEVVLFLKNELVALRYAPESPASVFGNQRLAAGIGAFASASTGGWLYESVTQSQGNDQLFWAYCAAQAAAFGLLAVVLTLVLKRPTEPPAEKTGPVTGAENITDAADEAETSRA</sequence>
<name>A0A1U9QKW9_STRNV</name>
<feature type="transmembrane region" description="Helical" evidence="8">
    <location>
        <begin position="57"/>
        <end position="77"/>
    </location>
</feature>
<evidence type="ECO:0000256" key="7">
    <source>
        <dbReference type="SAM" id="MobiDB-lite"/>
    </source>
</evidence>
<feature type="transmembrane region" description="Helical" evidence="8">
    <location>
        <begin position="216"/>
        <end position="235"/>
    </location>
</feature>
<dbReference type="KEGG" id="snw:BBN63_00175"/>
<dbReference type="GO" id="GO:0022857">
    <property type="term" value="F:transmembrane transporter activity"/>
    <property type="evidence" value="ECO:0007669"/>
    <property type="project" value="InterPro"/>
</dbReference>
<feature type="transmembrane region" description="Helical" evidence="8">
    <location>
        <begin position="175"/>
        <end position="195"/>
    </location>
</feature>
<evidence type="ECO:0000256" key="1">
    <source>
        <dbReference type="ARBA" id="ARBA00004651"/>
    </source>
</evidence>
<keyword evidence="11" id="KW-1185">Reference proteome</keyword>
<dbReference type="Gene3D" id="1.20.1250.20">
    <property type="entry name" value="MFS general substrate transporter like domains"/>
    <property type="match status" value="2"/>
</dbReference>
<dbReference type="Proteomes" id="UP000189677">
    <property type="component" value="Chromosome"/>
</dbReference>
<evidence type="ECO:0000313" key="11">
    <source>
        <dbReference type="Proteomes" id="UP000189677"/>
    </source>
</evidence>
<accession>A0A1U9QKW9</accession>
<dbReference type="Pfam" id="PF07690">
    <property type="entry name" value="MFS_1"/>
    <property type="match status" value="2"/>
</dbReference>
<evidence type="ECO:0000256" key="2">
    <source>
        <dbReference type="ARBA" id="ARBA00022448"/>
    </source>
</evidence>
<evidence type="ECO:0000256" key="6">
    <source>
        <dbReference type="ARBA" id="ARBA00023136"/>
    </source>
</evidence>